<accession>A0A9X6NEY4</accession>
<evidence type="ECO:0000313" key="1">
    <source>
        <dbReference type="EMBL" id="OWA52920.1"/>
    </source>
</evidence>
<proteinExistence type="predicted"/>
<protein>
    <submittedName>
        <fullName evidence="1">Uncharacterized protein</fullName>
    </submittedName>
</protein>
<evidence type="ECO:0000313" key="2">
    <source>
        <dbReference type="Proteomes" id="UP000192578"/>
    </source>
</evidence>
<gene>
    <name evidence="1" type="ORF">BV898_17362</name>
</gene>
<comment type="caution">
    <text evidence="1">The sequence shown here is derived from an EMBL/GenBank/DDBJ whole genome shotgun (WGS) entry which is preliminary data.</text>
</comment>
<organism evidence="1 2">
    <name type="scientific">Hypsibius exemplaris</name>
    <name type="common">Freshwater tardigrade</name>
    <dbReference type="NCBI Taxonomy" id="2072580"/>
    <lineage>
        <taxon>Eukaryota</taxon>
        <taxon>Metazoa</taxon>
        <taxon>Ecdysozoa</taxon>
        <taxon>Tardigrada</taxon>
        <taxon>Eutardigrada</taxon>
        <taxon>Parachela</taxon>
        <taxon>Hypsibioidea</taxon>
        <taxon>Hypsibiidae</taxon>
        <taxon>Hypsibius</taxon>
    </lineage>
</organism>
<name>A0A9X6NEY4_HYPEX</name>
<sequence>MPTDKPSWYTILFRHRMQSPKDWLSWIPSNTKILKAPFSPTPRRSLAHQTSTFTFFMMELQPVQVAMDSFAHNVTSAHNVVRCTFAVENHQWGSSASDFHAFIQATFGDNTTNAIGIALITITMDRMREIDFIYPSAGVHYVIAVCEKHLVSAGDGAFFIALFEGVPVIATLAVIALI</sequence>
<dbReference type="AlphaFoldDB" id="A0A9X6NEY4"/>
<dbReference type="EMBL" id="MTYJ01000293">
    <property type="protein sequence ID" value="OWA52920.1"/>
    <property type="molecule type" value="Genomic_DNA"/>
</dbReference>
<reference evidence="2" key="1">
    <citation type="submission" date="2017-01" db="EMBL/GenBank/DDBJ databases">
        <title>Comparative genomics of anhydrobiosis in the tardigrade Hypsibius dujardini.</title>
        <authorList>
            <person name="Yoshida Y."/>
            <person name="Koutsovoulos G."/>
            <person name="Laetsch D."/>
            <person name="Stevens L."/>
            <person name="Kumar S."/>
            <person name="Horikawa D."/>
            <person name="Ishino K."/>
            <person name="Komine S."/>
            <person name="Tomita M."/>
            <person name="Blaxter M."/>
            <person name="Arakawa K."/>
        </authorList>
    </citation>
    <scope>NUCLEOTIDE SEQUENCE [LARGE SCALE GENOMIC DNA]</scope>
    <source>
        <strain evidence="2">Z151</strain>
    </source>
</reference>
<keyword evidence="2" id="KW-1185">Reference proteome</keyword>
<dbReference type="Proteomes" id="UP000192578">
    <property type="component" value="Unassembled WGS sequence"/>
</dbReference>